<comment type="similarity">
    <text evidence="1">Belongs to the HEBP family.</text>
</comment>
<protein>
    <submittedName>
        <fullName evidence="2">Uncharacterized protein</fullName>
    </submittedName>
</protein>
<keyword evidence="3" id="KW-1185">Reference proteome</keyword>
<organism evidence="2 3">
    <name type="scientific">Schistosoma margrebowiei</name>
    <dbReference type="NCBI Taxonomy" id="48269"/>
    <lineage>
        <taxon>Eukaryota</taxon>
        <taxon>Metazoa</taxon>
        <taxon>Spiralia</taxon>
        <taxon>Lophotrochozoa</taxon>
        <taxon>Platyhelminthes</taxon>
        <taxon>Trematoda</taxon>
        <taxon>Digenea</taxon>
        <taxon>Strigeidida</taxon>
        <taxon>Schistosomatoidea</taxon>
        <taxon>Schistosomatidae</taxon>
        <taxon>Schistosoma</taxon>
    </lineage>
</organism>
<sequence length="84" mass="9823">MSKRITCWRLERKVLGTNTLVEINSKMTYSGFSNNDKALNNARKLGESLDQLGLKYIPDPFYFAGYDSPFKLINRRNEIWFKAQ</sequence>
<proteinExistence type="inferred from homology"/>
<gene>
    <name evidence="2" type="ORF">SMRZ_LOCUS13821</name>
</gene>
<evidence type="ECO:0000256" key="1">
    <source>
        <dbReference type="ARBA" id="ARBA00009817"/>
    </source>
</evidence>
<dbReference type="SUPFAM" id="SSF55136">
    <property type="entry name" value="Probable bacterial effector-binding domain"/>
    <property type="match status" value="1"/>
</dbReference>
<accession>A0A183MCP6</accession>
<name>A0A183MCP6_9TREM</name>
<dbReference type="AlphaFoldDB" id="A0A183MCP6"/>
<evidence type="ECO:0000313" key="3">
    <source>
        <dbReference type="Proteomes" id="UP000277204"/>
    </source>
</evidence>
<evidence type="ECO:0000313" key="2">
    <source>
        <dbReference type="EMBL" id="VDP08718.1"/>
    </source>
</evidence>
<dbReference type="InterPro" id="IPR006917">
    <property type="entry name" value="SOUL_heme-bd"/>
</dbReference>
<dbReference type="InterPro" id="IPR011256">
    <property type="entry name" value="Reg_factor_effector_dom_sf"/>
</dbReference>
<dbReference type="Gene3D" id="3.20.80.10">
    <property type="entry name" value="Regulatory factor, effector binding domain"/>
    <property type="match status" value="1"/>
</dbReference>
<reference evidence="2 3" key="1">
    <citation type="submission" date="2018-11" db="EMBL/GenBank/DDBJ databases">
        <authorList>
            <consortium name="Pathogen Informatics"/>
        </authorList>
    </citation>
    <scope>NUCLEOTIDE SEQUENCE [LARGE SCALE GENOMIC DNA]</scope>
    <source>
        <strain evidence="2 3">Zambia</strain>
    </source>
</reference>
<dbReference type="Pfam" id="PF04832">
    <property type="entry name" value="SOUL"/>
    <property type="match status" value="1"/>
</dbReference>
<dbReference type="EMBL" id="UZAI01011331">
    <property type="protein sequence ID" value="VDP08718.1"/>
    <property type="molecule type" value="Genomic_DNA"/>
</dbReference>
<dbReference type="Proteomes" id="UP000277204">
    <property type="component" value="Unassembled WGS sequence"/>
</dbReference>
<dbReference type="STRING" id="48269.A0A183MCP6"/>